<proteinExistence type="predicted"/>
<feature type="chain" id="PRO_5015692935" evidence="1">
    <location>
        <begin position="28"/>
        <end position="248"/>
    </location>
</feature>
<dbReference type="InterPro" id="IPR051532">
    <property type="entry name" value="Ester_Hydrolysis_Enzymes"/>
</dbReference>
<dbReference type="RefSeq" id="WP_107214775.1">
    <property type="nucleotide sequence ID" value="NZ_KZ686269.1"/>
</dbReference>
<dbReference type="PANTHER" id="PTHR30383:SF5">
    <property type="entry name" value="SGNH HYDROLASE-TYPE ESTERASE DOMAIN-CONTAINING PROTEIN"/>
    <property type="match status" value="1"/>
</dbReference>
<dbReference type="Proteomes" id="UP000240912">
    <property type="component" value="Unassembled WGS sequence"/>
</dbReference>
<name>A0A2T3HJ85_9SPHI</name>
<feature type="signal peptide" evidence="1">
    <location>
        <begin position="1"/>
        <end position="27"/>
    </location>
</feature>
<evidence type="ECO:0000256" key="1">
    <source>
        <dbReference type="SAM" id="SignalP"/>
    </source>
</evidence>
<keyword evidence="1" id="KW-0732">Signal</keyword>
<dbReference type="OrthoDB" id="9794725at2"/>
<dbReference type="Pfam" id="PF13472">
    <property type="entry name" value="Lipase_GDSL_2"/>
    <property type="match status" value="1"/>
</dbReference>
<sequence>MNRREILKLGIAGFSSAGVAFAMPAFAMPLPAPQQDAASAPVVFNAGVGGNNSTELLERLERDCLARKPDLTILMVGTNDMNSVKHVPLPQFEKNLSMLVARIQRSGSKLLMLSILPAYEPHLLTRHPAAFYLPEGVAGRRQAVNRSIEKCAKKHRAWHLDVCSRFEKIGRIGTEADSLLQNEKNSGKTDGIHPTNNGYRLIALSVYDFLTFHRIAASRIVCFGDSITKGDGSTDKNSYPAYLKQLLS</sequence>
<protein>
    <submittedName>
        <fullName evidence="3">Esterase</fullName>
    </submittedName>
</protein>
<gene>
    <name evidence="3" type="ORF">C7T94_07510</name>
</gene>
<dbReference type="SUPFAM" id="SSF52266">
    <property type="entry name" value="SGNH hydrolase"/>
    <property type="match status" value="2"/>
</dbReference>
<evidence type="ECO:0000313" key="4">
    <source>
        <dbReference type="Proteomes" id="UP000240912"/>
    </source>
</evidence>
<comment type="caution">
    <text evidence="3">The sequence shown here is derived from an EMBL/GenBank/DDBJ whole genome shotgun (WGS) entry which is preliminary data.</text>
</comment>
<dbReference type="EMBL" id="PYLS01000005">
    <property type="protein sequence ID" value="PST82515.1"/>
    <property type="molecule type" value="Genomic_DNA"/>
</dbReference>
<evidence type="ECO:0000313" key="3">
    <source>
        <dbReference type="EMBL" id="PST82515.1"/>
    </source>
</evidence>
<organism evidence="3 4">
    <name type="scientific">Pedobacter yulinensis</name>
    <dbReference type="NCBI Taxonomy" id="2126353"/>
    <lineage>
        <taxon>Bacteria</taxon>
        <taxon>Pseudomonadati</taxon>
        <taxon>Bacteroidota</taxon>
        <taxon>Sphingobacteriia</taxon>
        <taxon>Sphingobacteriales</taxon>
        <taxon>Sphingobacteriaceae</taxon>
        <taxon>Pedobacter</taxon>
    </lineage>
</organism>
<evidence type="ECO:0000259" key="2">
    <source>
        <dbReference type="Pfam" id="PF13472"/>
    </source>
</evidence>
<keyword evidence="4" id="KW-1185">Reference proteome</keyword>
<dbReference type="InterPro" id="IPR036514">
    <property type="entry name" value="SGNH_hydro_sf"/>
</dbReference>
<dbReference type="PANTHER" id="PTHR30383">
    <property type="entry name" value="THIOESTERASE 1/PROTEASE 1/LYSOPHOSPHOLIPASE L1"/>
    <property type="match status" value="1"/>
</dbReference>
<dbReference type="GO" id="GO:0004622">
    <property type="term" value="F:phosphatidylcholine lysophospholipase activity"/>
    <property type="evidence" value="ECO:0007669"/>
    <property type="project" value="TreeGrafter"/>
</dbReference>
<accession>A0A2T3HJ85</accession>
<feature type="domain" description="SGNH hydrolase-type esterase" evidence="2">
    <location>
        <begin position="35"/>
        <end position="201"/>
    </location>
</feature>
<dbReference type="Gene3D" id="3.40.50.1110">
    <property type="entry name" value="SGNH hydrolase"/>
    <property type="match status" value="2"/>
</dbReference>
<reference evidence="3 4" key="1">
    <citation type="submission" date="2018-03" db="EMBL/GenBank/DDBJ databases">
        <authorList>
            <person name="Keele B.F."/>
        </authorList>
    </citation>
    <scope>NUCLEOTIDE SEQUENCE [LARGE SCALE GENOMIC DNA]</scope>
    <source>
        <strain evidence="3 4">YL28-9</strain>
    </source>
</reference>
<dbReference type="InterPro" id="IPR013830">
    <property type="entry name" value="SGNH_hydro"/>
</dbReference>
<dbReference type="AlphaFoldDB" id="A0A2T3HJ85"/>